<dbReference type="AlphaFoldDB" id="A0A178U7U8"/>
<comment type="similarity">
    <text evidence="1">Belongs to the TRAFAC class myosin-kinesin ATPase superfamily. Kinesin family. KIN-7 subfamily.</text>
</comment>
<dbReference type="GO" id="GO:0005524">
    <property type="term" value="F:ATP binding"/>
    <property type="evidence" value="ECO:0007669"/>
    <property type="project" value="UniProtKB-UniRule"/>
</dbReference>
<evidence type="ECO:0000256" key="10">
    <source>
        <dbReference type="SAM" id="Coils"/>
    </source>
</evidence>
<sequence>MGSKQVSKSRNGGFSKLKTVESSASSTTSSSKLYQEASVDSHSSPTSSSVRSKPQLPPKPLQSKENVTVTVRFRPLSPREIRKGEEIAWYADGETIVRNENNQSIAYAYDRVFGPTTTTRNVYDVAAQHVVNGAMAGVNGTIFAYGVTSSGKTHTMHGNQRSPGIIPLAVKDAFSIIQETPRREFLLRVSYFEIYNEVVNDLLNPAGQNLRIREDEQGTYIEGIKEEVVLSPAHALSLIAAGEEHRHIGSTSFNLLSSRSHTMFTLTIESSPLGDNNEGGAVHLSQLNLIDLAGSESSKAETSGLRRKEGSYINKSLLTLGTVISKLTDRRASHVPYRDSKLTRLLESSLSGHGRVSLICTVTPASSNSEETHNTLKFAHRAKHIEIQAAQNKIIDEKSLIKKYQYEIRQLKEELEQLKQGIKPVSQLKDISGDDIDIVLLKQKLEEEEDAKAALLSRIQRLTKLILVSNKTPQTSRFSYRADPRRRHSFGEEELAYLPHKRRDLTDDENLELYVSREGTPEIIDDAFIEEKKTRKHGLLNWLKIKVHI</sequence>
<keyword evidence="7 8" id="KW-0505">Motor protein</keyword>
<dbReference type="Pfam" id="PF00225">
    <property type="entry name" value="Kinesin"/>
    <property type="match status" value="1"/>
</dbReference>
<dbReference type="ExpressionAtlas" id="A0A178U7U8">
    <property type="expression patterns" value="baseline and differential"/>
</dbReference>
<accession>A0A178U7U8</accession>
<evidence type="ECO:0000256" key="9">
    <source>
        <dbReference type="RuleBase" id="RU000394"/>
    </source>
</evidence>
<dbReference type="CDD" id="cd01374">
    <property type="entry name" value="KISc_CENP_E"/>
    <property type="match status" value="1"/>
</dbReference>
<dbReference type="EMBL" id="LUHQ01000005">
    <property type="protein sequence ID" value="OAO89710.1"/>
    <property type="molecule type" value="Genomic_DNA"/>
</dbReference>
<dbReference type="PROSITE" id="PS00411">
    <property type="entry name" value="KINESIN_MOTOR_1"/>
    <property type="match status" value="1"/>
</dbReference>
<dbReference type="InterPro" id="IPR001752">
    <property type="entry name" value="Kinesin_motor_dom"/>
</dbReference>
<evidence type="ECO:0000256" key="5">
    <source>
        <dbReference type="ARBA" id="ARBA00022946"/>
    </source>
</evidence>
<keyword evidence="3 8" id="KW-0547">Nucleotide-binding</keyword>
<reference evidence="14" key="1">
    <citation type="journal article" date="2016" name="Proc. Natl. Acad. Sci. U.S.A.">
        <title>Chromosome-level assembly of Arabidopsis thaliana Ler reveals the extent of translocation and inversion polymorphisms.</title>
        <authorList>
            <person name="Zapata L."/>
            <person name="Ding J."/>
            <person name="Willing E.M."/>
            <person name="Hartwig B."/>
            <person name="Bezdan D."/>
            <person name="Jiao W.B."/>
            <person name="Patel V."/>
            <person name="Velikkakam James G."/>
            <person name="Koornneef M."/>
            <person name="Ossowski S."/>
            <person name="Schneeberger K."/>
        </authorList>
    </citation>
    <scope>NUCLEOTIDE SEQUENCE [LARGE SCALE GENOMIC DNA]</scope>
    <source>
        <strain evidence="14">cv. Landsberg erecta</strain>
    </source>
</reference>
<proteinExistence type="inferred from homology"/>
<dbReference type="GO" id="GO:0007018">
    <property type="term" value="P:microtubule-based movement"/>
    <property type="evidence" value="ECO:0007669"/>
    <property type="project" value="InterPro"/>
</dbReference>
<evidence type="ECO:0000313" key="13">
    <source>
        <dbReference type="EMBL" id="OAO89710.1"/>
    </source>
</evidence>
<keyword evidence="6 10" id="KW-0175">Coiled coil</keyword>
<dbReference type="PANTHER" id="PTHR47968:SF9">
    <property type="entry name" value="KINESIN-LIKE PROTEIN KIN-7K, CHLOROPLASTIC ISOFORM X1"/>
    <property type="match status" value="1"/>
</dbReference>
<evidence type="ECO:0000259" key="12">
    <source>
        <dbReference type="PROSITE" id="PS50067"/>
    </source>
</evidence>
<dbReference type="InterPro" id="IPR036961">
    <property type="entry name" value="Kinesin_motor_dom_sf"/>
</dbReference>
<evidence type="ECO:0000256" key="3">
    <source>
        <dbReference type="ARBA" id="ARBA00022741"/>
    </source>
</evidence>
<evidence type="ECO:0000256" key="6">
    <source>
        <dbReference type="ARBA" id="ARBA00023054"/>
    </source>
</evidence>
<dbReference type="SMART" id="SM00129">
    <property type="entry name" value="KISc"/>
    <property type="match status" value="1"/>
</dbReference>
<dbReference type="PROSITE" id="PS50067">
    <property type="entry name" value="KINESIN_MOTOR_2"/>
    <property type="match status" value="1"/>
</dbReference>
<dbReference type="InterPro" id="IPR027417">
    <property type="entry name" value="P-loop_NTPase"/>
</dbReference>
<dbReference type="PANTHER" id="PTHR47968">
    <property type="entry name" value="CENTROMERE PROTEIN E"/>
    <property type="match status" value="1"/>
</dbReference>
<organism evidence="13 14">
    <name type="scientific">Arabidopsis thaliana</name>
    <name type="common">Mouse-ear cress</name>
    <dbReference type="NCBI Taxonomy" id="3702"/>
    <lineage>
        <taxon>Eukaryota</taxon>
        <taxon>Viridiplantae</taxon>
        <taxon>Streptophyta</taxon>
        <taxon>Embryophyta</taxon>
        <taxon>Tracheophyta</taxon>
        <taxon>Spermatophyta</taxon>
        <taxon>Magnoliopsida</taxon>
        <taxon>eudicotyledons</taxon>
        <taxon>Gunneridae</taxon>
        <taxon>Pentapetalae</taxon>
        <taxon>rosids</taxon>
        <taxon>malvids</taxon>
        <taxon>Brassicales</taxon>
        <taxon>Brassicaceae</taxon>
        <taxon>Camelineae</taxon>
        <taxon>Arabidopsis</taxon>
    </lineage>
</organism>
<feature type="compositionally biased region" description="Polar residues" evidence="11">
    <location>
        <begin position="1"/>
        <end position="12"/>
    </location>
</feature>
<evidence type="ECO:0000256" key="7">
    <source>
        <dbReference type="ARBA" id="ARBA00023175"/>
    </source>
</evidence>
<dbReference type="FunFam" id="3.40.850.10:FF:000014">
    <property type="entry name" value="Kinesin-like protein KIN-7G"/>
    <property type="match status" value="1"/>
</dbReference>
<dbReference type="GO" id="GO:0003777">
    <property type="term" value="F:microtubule motor activity"/>
    <property type="evidence" value="ECO:0007669"/>
    <property type="project" value="InterPro"/>
</dbReference>
<feature type="coiled-coil region" evidence="10">
    <location>
        <begin position="394"/>
        <end position="465"/>
    </location>
</feature>
<dbReference type="GO" id="GO:0008017">
    <property type="term" value="F:microtubule binding"/>
    <property type="evidence" value="ECO:0007669"/>
    <property type="project" value="InterPro"/>
</dbReference>
<keyword evidence="4 8" id="KW-0067">ATP-binding</keyword>
<gene>
    <name evidence="13" type="ordered locus">AXX17_At5g06270</name>
</gene>
<feature type="region of interest" description="Disordered" evidence="11">
    <location>
        <begin position="1"/>
        <end position="66"/>
    </location>
</feature>
<evidence type="ECO:0000256" key="4">
    <source>
        <dbReference type="ARBA" id="ARBA00022840"/>
    </source>
</evidence>
<dbReference type="InterPro" id="IPR019821">
    <property type="entry name" value="Kinesin_motor_CS"/>
</dbReference>
<comment type="caution">
    <text evidence="13">The sequence shown here is derived from an EMBL/GenBank/DDBJ whole genome shotgun (WGS) entry which is preliminary data.</text>
</comment>
<dbReference type="InterPro" id="IPR027640">
    <property type="entry name" value="Kinesin-like_fam"/>
</dbReference>
<dbReference type="PRINTS" id="PR00380">
    <property type="entry name" value="KINESINHEAVY"/>
</dbReference>
<dbReference type="Proteomes" id="UP000078284">
    <property type="component" value="Chromosome 5"/>
</dbReference>
<evidence type="ECO:0000313" key="14">
    <source>
        <dbReference type="Proteomes" id="UP000078284"/>
    </source>
</evidence>
<dbReference type="GO" id="GO:0005874">
    <property type="term" value="C:microtubule"/>
    <property type="evidence" value="ECO:0007669"/>
    <property type="project" value="UniProtKB-KW"/>
</dbReference>
<feature type="binding site" evidence="8">
    <location>
        <begin position="146"/>
        <end position="153"/>
    </location>
    <ligand>
        <name>ATP</name>
        <dbReference type="ChEBI" id="CHEBI:30616"/>
    </ligand>
</feature>
<dbReference type="Gene3D" id="3.40.850.10">
    <property type="entry name" value="Kinesin motor domain"/>
    <property type="match status" value="1"/>
</dbReference>
<name>A0A178U7U8_ARATH</name>
<keyword evidence="2 9" id="KW-0493">Microtubule</keyword>
<feature type="compositionally biased region" description="Low complexity" evidence="11">
    <location>
        <begin position="38"/>
        <end position="54"/>
    </location>
</feature>
<evidence type="ECO:0000256" key="2">
    <source>
        <dbReference type="ARBA" id="ARBA00022701"/>
    </source>
</evidence>
<feature type="compositionally biased region" description="Low complexity" evidence="11">
    <location>
        <begin position="22"/>
        <end position="31"/>
    </location>
</feature>
<keyword evidence="5" id="KW-0809">Transit peptide</keyword>
<protein>
    <recommendedName>
        <fullName evidence="9">Kinesin-like protein</fullName>
    </recommendedName>
</protein>
<dbReference type="SUPFAM" id="SSF52540">
    <property type="entry name" value="P-loop containing nucleoside triphosphate hydrolases"/>
    <property type="match status" value="1"/>
</dbReference>
<feature type="domain" description="Kinesin motor" evidence="12">
    <location>
        <begin position="66"/>
        <end position="385"/>
    </location>
</feature>
<evidence type="ECO:0000256" key="11">
    <source>
        <dbReference type="SAM" id="MobiDB-lite"/>
    </source>
</evidence>
<evidence type="ECO:0000256" key="1">
    <source>
        <dbReference type="ARBA" id="ARBA00007310"/>
    </source>
</evidence>
<evidence type="ECO:0000256" key="8">
    <source>
        <dbReference type="PROSITE-ProRule" id="PRU00283"/>
    </source>
</evidence>